<comment type="caution">
    <text evidence="3">The sequence shown here is derived from an EMBL/GenBank/DDBJ whole genome shotgun (WGS) entry which is preliminary data.</text>
</comment>
<dbReference type="InterPro" id="IPR016187">
    <property type="entry name" value="CTDL_fold"/>
</dbReference>
<gene>
    <name evidence="3" type="ORF">OFUS_LOCUS23443</name>
</gene>
<evidence type="ECO:0000259" key="2">
    <source>
        <dbReference type="PROSITE" id="PS50041"/>
    </source>
</evidence>
<name>A0A8S4Q014_OWEFU</name>
<dbReference type="AlphaFoldDB" id="A0A8S4Q014"/>
<protein>
    <recommendedName>
        <fullName evidence="2">C-type lectin domain-containing protein</fullName>
    </recommendedName>
</protein>
<organism evidence="3 4">
    <name type="scientific">Owenia fusiformis</name>
    <name type="common">Polychaete worm</name>
    <dbReference type="NCBI Taxonomy" id="6347"/>
    <lineage>
        <taxon>Eukaryota</taxon>
        <taxon>Metazoa</taxon>
        <taxon>Spiralia</taxon>
        <taxon>Lophotrochozoa</taxon>
        <taxon>Annelida</taxon>
        <taxon>Polychaeta</taxon>
        <taxon>Sedentaria</taxon>
        <taxon>Canalipalpata</taxon>
        <taxon>Sabellida</taxon>
        <taxon>Oweniida</taxon>
        <taxon>Oweniidae</taxon>
        <taxon>Owenia</taxon>
    </lineage>
</organism>
<proteinExistence type="predicted"/>
<dbReference type="OrthoDB" id="6120773at2759"/>
<keyword evidence="4" id="KW-1185">Reference proteome</keyword>
<dbReference type="InterPro" id="IPR018378">
    <property type="entry name" value="C-type_lectin_CS"/>
</dbReference>
<accession>A0A8S4Q014</accession>
<keyword evidence="1" id="KW-1015">Disulfide bond</keyword>
<dbReference type="InterPro" id="IPR001304">
    <property type="entry name" value="C-type_lectin-like"/>
</dbReference>
<evidence type="ECO:0000313" key="4">
    <source>
        <dbReference type="Proteomes" id="UP000749559"/>
    </source>
</evidence>
<reference evidence="3" key="1">
    <citation type="submission" date="2022-03" db="EMBL/GenBank/DDBJ databases">
        <authorList>
            <person name="Martin C."/>
        </authorList>
    </citation>
    <scope>NUCLEOTIDE SEQUENCE</scope>
</reference>
<dbReference type="Proteomes" id="UP000749559">
    <property type="component" value="Unassembled WGS sequence"/>
</dbReference>
<dbReference type="SUPFAM" id="SSF56436">
    <property type="entry name" value="C-type lectin-like"/>
    <property type="match status" value="1"/>
</dbReference>
<feature type="non-terminal residue" evidence="3">
    <location>
        <position position="190"/>
    </location>
</feature>
<evidence type="ECO:0000313" key="3">
    <source>
        <dbReference type="EMBL" id="CAH1799432.1"/>
    </source>
</evidence>
<sequence length="190" mass="21932">TECNIECLKTPKCGQTNVEKLGARRWNCDLFGWGTGQTEDSPDHLHYVMIQNRCENGSKFFYNGSTYCFNQGPLSWTDAENKCIEDGSILVAIETEDEQTALANYLLSNDELRDKKFHIGLNDRAEENQFIWTGLLVQATFFNWNAGEPNNDINEECVAMNYQTNFYWYDIGCSDYLFGYICERQSTTRI</sequence>
<dbReference type="Gene3D" id="3.10.100.10">
    <property type="entry name" value="Mannose-Binding Protein A, subunit A"/>
    <property type="match status" value="1"/>
</dbReference>
<evidence type="ECO:0000256" key="1">
    <source>
        <dbReference type="ARBA" id="ARBA00023157"/>
    </source>
</evidence>
<dbReference type="Pfam" id="PF00059">
    <property type="entry name" value="Lectin_C"/>
    <property type="match status" value="1"/>
</dbReference>
<dbReference type="PROSITE" id="PS50041">
    <property type="entry name" value="C_TYPE_LECTIN_2"/>
    <property type="match status" value="1"/>
</dbReference>
<dbReference type="InterPro" id="IPR050111">
    <property type="entry name" value="C-type_lectin/snaclec_domain"/>
</dbReference>
<dbReference type="InterPro" id="IPR016186">
    <property type="entry name" value="C-type_lectin-like/link_sf"/>
</dbReference>
<dbReference type="PROSITE" id="PS00615">
    <property type="entry name" value="C_TYPE_LECTIN_1"/>
    <property type="match status" value="1"/>
</dbReference>
<dbReference type="SMART" id="SM00034">
    <property type="entry name" value="CLECT"/>
    <property type="match status" value="1"/>
</dbReference>
<feature type="domain" description="C-type lectin" evidence="2">
    <location>
        <begin position="62"/>
        <end position="174"/>
    </location>
</feature>
<dbReference type="PANTHER" id="PTHR22803">
    <property type="entry name" value="MANNOSE, PHOSPHOLIPASE, LECTIN RECEPTOR RELATED"/>
    <property type="match status" value="1"/>
</dbReference>
<dbReference type="CDD" id="cd00037">
    <property type="entry name" value="CLECT"/>
    <property type="match status" value="1"/>
</dbReference>
<dbReference type="EMBL" id="CAIIXF020000011">
    <property type="protein sequence ID" value="CAH1799432.1"/>
    <property type="molecule type" value="Genomic_DNA"/>
</dbReference>